<name>A0A4P7LRL6_9BURK</name>
<dbReference type="PANTHER" id="PTHR30483:SF6">
    <property type="entry name" value="PERIPLASMIC BINDING PROTEIN OF ABC TRANSPORTER FOR NATURAL AMINO ACIDS"/>
    <property type="match status" value="1"/>
</dbReference>
<dbReference type="AlphaFoldDB" id="A0A4P7LRL6"/>
<geneLocation type="plasmid" evidence="5">
    <name>unnamed1</name>
</geneLocation>
<dbReference type="KEGG" id="cox:E0W60_28565"/>
<evidence type="ECO:0000259" key="4">
    <source>
        <dbReference type="Pfam" id="PF13458"/>
    </source>
</evidence>
<dbReference type="PANTHER" id="PTHR30483">
    <property type="entry name" value="LEUCINE-SPECIFIC-BINDING PROTEIN"/>
    <property type="match status" value="1"/>
</dbReference>
<feature type="domain" description="Leucine-binding protein" evidence="4">
    <location>
        <begin position="28"/>
        <end position="366"/>
    </location>
</feature>
<proteinExistence type="inferred from homology"/>
<dbReference type="CDD" id="cd06327">
    <property type="entry name" value="PBP1_SBP-like"/>
    <property type="match status" value="1"/>
</dbReference>
<dbReference type="Proteomes" id="UP000295294">
    <property type="component" value="Plasmid unnamed1"/>
</dbReference>
<dbReference type="RefSeq" id="WP_135706406.1">
    <property type="nucleotide sequence ID" value="NZ_CP038636.1"/>
</dbReference>
<gene>
    <name evidence="5" type="ORF">E0W60_28565</name>
</gene>
<keyword evidence="2 3" id="KW-0732">Signal</keyword>
<evidence type="ECO:0000256" key="2">
    <source>
        <dbReference type="ARBA" id="ARBA00022729"/>
    </source>
</evidence>
<dbReference type="Gene3D" id="3.40.50.2300">
    <property type="match status" value="2"/>
</dbReference>
<reference evidence="5 6" key="1">
    <citation type="submission" date="2019-03" db="EMBL/GenBank/DDBJ databases">
        <title>Efficiently degradation of phenoxyalkanoic acid herbicides by Cupriavidus oxalaticus strain X32.</title>
        <authorList>
            <person name="Sheng X."/>
        </authorList>
    </citation>
    <scope>NUCLEOTIDE SEQUENCE [LARGE SCALE GENOMIC DNA]</scope>
    <source>
        <strain evidence="5 6">X32</strain>
        <plasmid evidence="5 6">unnamed1</plasmid>
    </source>
</reference>
<dbReference type="InterPro" id="IPR028082">
    <property type="entry name" value="Peripla_BP_I"/>
</dbReference>
<dbReference type="OrthoDB" id="8887944at2"/>
<feature type="signal peptide" evidence="3">
    <location>
        <begin position="1"/>
        <end position="21"/>
    </location>
</feature>
<evidence type="ECO:0000256" key="1">
    <source>
        <dbReference type="ARBA" id="ARBA00010062"/>
    </source>
</evidence>
<evidence type="ECO:0000313" key="6">
    <source>
        <dbReference type="Proteomes" id="UP000295294"/>
    </source>
</evidence>
<sequence length="406" mass="42881">MNNRIKLLSLAALLAASTAQAEITGGVVRIGVLNDQTGVYAGLAGPGSVWAAKKAVQDFAPEKHGLKVEIVAADHQNKPDVGASIARRWFDVDKVDAIVDVPTSSVVLAVNQVAKEKNKVMIVTGGGTSDLTGKACTPNAIHWAYDTWALANGTGKAVVKSGGKSWFFVTADYAFGHSLERDTEAVVVKNGGKVLGKLRHPFPGNDFSSYLLQAQASKAQVVGLANAGGDTIGAVKQAAEFGVTAGGQKLAGLLVFSSDVQALGLKAAQGLLLSETWYWDMTDENRRFGKEFAAANNGKFPTMAQAGTYSAVIHYLKAVTAMKADGDGGAVVAKMKAMPTDDKLFGKGSIREDGRKIHPLYLFEVKKPSESKYAGDFYRLIASIPANEAFRPMEEGSCPLVGKKTS</sequence>
<dbReference type="SUPFAM" id="SSF53822">
    <property type="entry name" value="Periplasmic binding protein-like I"/>
    <property type="match status" value="1"/>
</dbReference>
<dbReference type="Pfam" id="PF13458">
    <property type="entry name" value="Peripla_BP_6"/>
    <property type="match status" value="1"/>
</dbReference>
<evidence type="ECO:0000256" key="3">
    <source>
        <dbReference type="SAM" id="SignalP"/>
    </source>
</evidence>
<dbReference type="InterPro" id="IPR028081">
    <property type="entry name" value="Leu-bd"/>
</dbReference>
<accession>A0A4P7LRL6</accession>
<evidence type="ECO:0000313" key="5">
    <source>
        <dbReference type="EMBL" id="QBY55101.1"/>
    </source>
</evidence>
<comment type="similarity">
    <text evidence="1">Belongs to the leucine-binding protein family.</text>
</comment>
<feature type="chain" id="PRO_5020319837" evidence="3">
    <location>
        <begin position="22"/>
        <end position="406"/>
    </location>
</feature>
<keyword evidence="5" id="KW-0614">Plasmid</keyword>
<dbReference type="InterPro" id="IPR051010">
    <property type="entry name" value="BCAA_transport"/>
</dbReference>
<dbReference type="STRING" id="1349762.GCA_001592245_03126"/>
<organism evidence="5 6">
    <name type="scientific">Cupriavidus oxalaticus</name>
    <dbReference type="NCBI Taxonomy" id="96344"/>
    <lineage>
        <taxon>Bacteria</taxon>
        <taxon>Pseudomonadati</taxon>
        <taxon>Pseudomonadota</taxon>
        <taxon>Betaproteobacteria</taxon>
        <taxon>Burkholderiales</taxon>
        <taxon>Burkholderiaceae</taxon>
        <taxon>Cupriavidus</taxon>
    </lineage>
</organism>
<dbReference type="EMBL" id="CP038636">
    <property type="protein sequence ID" value="QBY55101.1"/>
    <property type="molecule type" value="Genomic_DNA"/>
</dbReference>
<protein>
    <submittedName>
        <fullName evidence="5">ABC transporter substrate-binding protein</fullName>
    </submittedName>
</protein>